<keyword evidence="1" id="KW-0808">Transferase</keyword>
<evidence type="ECO:0000313" key="2">
    <source>
        <dbReference type="Proteomes" id="UP001152531"/>
    </source>
</evidence>
<reference evidence="1" key="1">
    <citation type="submission" date="2022-06" db="EMBL/GenBank/DDBJ databases">
        <authorList>
            <person name="Legras J.-L."/>
            <person name="Devillers H."/>
            <person name="Grondin C."/>
        </authorList>
    </citation>
    <scope>NUCLEOTIDE SEQUENCE</scope>
    <source>
        <strain evidence="1">CLIB 1444</strain>
    </source>
</reference>
<organism evidence="1 2">
    <name type="scientific">[Candida] jaroonii</name>
    <dbReference type="NCBI Taxonomy" id="467808"/>
    <lineage>
        <taxon>Eukaryota</taxon>
        <taxon>Fungi</taxon>
        <taxon>Dikarya</taxon>
        <taxon>Ascomycota</taxon>
        <taxon>Saccharomycotina</taxon>
        <taxon>Pichiomycetes</taxon>
        <taxon>Debaryomycetaceae</taxon>
        <taxon>Yamadazyma</taxon>
    </lineage>
</organism>
<sequence length="1605" mass="183653">MNSLTSDLELRQQDELDSIESIYGDIFKDITPKGLVWNKKPCPHFQIRLDSKEDVDRPEVSIVLDIEFTKTYPISPPIIKILEPKNILKSNIKQLEKKIEQLLSEYPEQEISFILISEIKYALDELQQRTERVLSLEEERERRIRLEQEKLLKLEAIKEMELQIKQQKQSAELDEQIQKLQGEYGNEGEDDIIEETAISLPENLKDYIVFDNNITGSSITGKSTFQFRAVKPKNKYKGEDILTSICTQQTVVVPYLNAEVHEKLTNRGVNVEFLMSEIELVGPFWLSDGGKKKVQDLEADLSNCCGNLHPNIVSLYGFQIDKISDKGWRIRLITEYSSRCYSLKQILEINPVIDLAIGRAWLIQVLPALEALHNQGKTHKSINSLTLFLYNLAESSEYQILKLSHPSYGYKLLSMFHTQLKGTKEVTDNSFLSSFMPEDWLAPEVRKQTAIHQRKTDVWDLGVLFMRIMLGATCFDIDPTSFNQKVNTNSIDDDRDFIGEVYDMLNKMLQTKLSRRPTVLELNAVKFLRDGPNLSSEISFKDGRFVNSSTPNGFDDSDNDDDSDDTPEENNRPIGRYERDFEEIGRLGKGGFGEVVKVRNRMEGTFYAIKKIKHRVHKLDSLLSEVLSLARLNHQYIVRYYGTWVEELPEEREREDSSDEENFEENMIHSSKSFLQSHDNSFQVDFISNSFDPNITFGTQNTDDLNFEFGSRSDDEDDDTEGTSIQKKYVKQNQQQAMLYIQMEFCENNTLSNLIEQGLPNNSNEYWRLFRQLLEAVSYIHGEGFIHRDLKPMNIFIDKSNNIKVGDFGLAKNSQFSSVLSNNNQVGSTNDKDLSTVVGTLFYNAKEVATGSYDEKVDMYSLGIIFFEMCYALSTGMERAHKINDLRLVSINFPQDFSDSKYRLEKKIIRLLLDHDPKKRPGASALLQSGWMPVEHQDQVIKEALKSLADPASPWQQQVRETLFAQPYSLAKDLMFNRRPDTPSKQQMELNMEDYLLFNNTITNLFEIFKKHGAVEELNSGILMPKTPNYSREAVYEVLDKSGSVLQLPYDLVLPFARFLSRNKLEVPKLYRHNFVFRPNLRGPGAPEKFSVVSFDIISNENSNVFLNDAECIKVVDEIMSNFAAFGVKGSSKILTINHSDILDAVLTHSFGNIGIDEKSKFEVMEILSQLGIDRGAEEIKKYLREDYKVPSTVTNDLIDLFNFNIEPERARSKLQKLFLDSPLLVKVERAMKYIMSVLSILRVLGVKTPIFFNPLSNYNCRYYTGGLMFQSLFKIDKVRKYTRVATGGRYDSLKNSFANKGISKTSKNGVVGFSISSTYLFLLTKNFEKKLLGSSDKSRKWNNGRCSVLVTSLNKEFLGDCGLDILKSLWDNDISCDLYLASSQEDYLDKADNEKIPWVVIIRSATNTKKKTKKSTTMYKSIRVRDMETNRDADVDAEEIVKYIQEAINNRKTEELNDHKTKEPKVSEPDEFLLGDSPLYSVEINQKALVVANEAPRGRKNNKSIKWEQENDSIIASANFIKTLASSTVISVDVSDEVVEAIVSTSLKQQDLWIRKVFAAGSNIPRSFAINIYNSLAKEASKGTRWVILYSSKTKNTALVDLEK</sequence>
<keyword evidence="1" id="KW-0418">Kinase</keyword>
<comment type="caution">
    <text evidence="1">The sequence shown here is derived from an EMBL/GenBank/DDBJ whole genome shotgun (WGS) entry which is preliminary data.</text>
</comment>
<proteinExistence type="predicted"/>
<protein>
    <submittedName>
        <fullName evidence="1">EIF-2-alpha kinase Gcn2p</fullName>
    </submittedName>
</protein>
<keyword evidence="2" id="KW-1185">Reference proteome</keyword>
<dbReference type="EMBL" id="CALSDN010000015">
    <property type="protein sequence ID" value="CAH6723414.1"/>
    <property type="molecule type" value="Genomic_DNA"/>
</dbReference>
<dbReference type="Proteomes" id="UP001152531">
    <property type="component" value="Unassembled WGS sequence"/>
</dbReference>
<gene>
    <name evidence="1" type="ORF">CLIB1444_15S00760</name>
</gene>
<evidence type="ECO:0000313" key="1">
    <source>
        <dbReference type="EMBL" id="CAH6723414.1"/>
    </source>
</evidence>
<name>A0ACA9YEA7_9ASCO</name>
<accession>A0ACA9YEA7</accession>